<dbReference type="Proteomes" id="UP000018468">
    <property type="component" value="Linkage group LG24"/>
</dbReference>
<dbReference type="InParanoid" id="W5MAL1"/>
<name>W5MAL1_LEPOC</name>
<reference evidence="1" key="3">
    <citation type="submission" date="2025-09" db="UniProtKB">
        <authorList>
            <consortium name="Ensembl"/>
        </authorList>
    </citation>
    <scope>IDENTIFICATION</scope>
</reference>
<dbReference type="GeneTree" id="ENSGT01000000216948"/>
<evidence type="ECO:0000313" key="1">
    <source>
        <dbReference type="Ensembl" id="ENSLOCP00000005420.1"/>
    </source>
</evidence>
<reference evidence="2" key="1">
    <citation type="submission" date="2011-12" db="EMBL/GenBank/DDBJ databases">
        <title>The Draft Genome of Lepisosteus oculatus.</title>
        <authorList>
            <consortium name="The Broad Institute Genome Assembly &amp; Analysis Group"/>
            <consortium name="Computational R&amp;D Group"/>
            <consortium name="and Sequencing Platform"/>
            <person name="Di Palma F."/>
            <person name="Alfoldi J."/>
            <person name="Johnson J."/>
            <person name="Berlin A."/>
            <person name="Gnerre S."/>
            <person name="Jaffe D."/>
            <person name="MacCallum I."/>
            <person name="Young S."/>
            <person name="Walker B.J."/>
            <person name="Lander E.S."/>
            <person name="Lindblad-Toh K."/>
        </authorList>
    </citation>
    <scope>NUCLEOTIDE SEQUENCE [LARGE SCALE GENOMIC DNA]</scope>
</reference>
<reference evidence="1" key="2">
    <citation type="submission" date="2025-08" db="UniProtKB">
        <authorList>
            <consortium name="Ensembl"/>
        </authorList>
    </citation>
    <scope>IDENTIFICATION</scope>
</reference>
<protein>
    <submittedName>
        <fullName evidence="1">Uncharacterized protein</fullName>
    </submittedName>
</protein>
<proteinExistence type="predicted"/>
<dbReference type="Ensembl" id="ENSLOCT00000005428.1">
    <property type="protein sequence ID" value="ENSLOCP00000005420.1"/>
    <property type="gene ID" value="ENSLOCG00000004533.1"/>
</dbReference>
<dbReference type="eggNOG" id="ENOG502S8N3">
    <property type="taxonomic scope" value="Eukaryota"/>
</dbReference>
<dbReference type="HOGENOM" id="CLU_083147_5_2_1"/>
<dbReference type="AlphaFoldDB" id="W5MAL1"/>
<dbReference type="FunCoup" id="W5MAL1">
    <property type="interactions" value="6"/>
</dbReference>
<sequence>RAMAYQTEVINSQPQVTVTSYTVSRTTSDWSSNICDCCGDCGICESDCGTFLPCILACQVAQDQGESCCLPFLPGALIALRTSMRDKYSI</sequence>
<dbReference type="STRING" id="7918.ENSLOCP00000005420"/>
<keyword evidence="2" id="KW-1185">Reference proteome</keyword>
<accession>W5MAL1</accession>
<dbReference type="EMBL" id="AHAT01019403">
    <property type="status" value="NOT_ANNOTATED_CDS"/>
    <property type="molecule type" value="Genomic_DNA"/>
</dbReference>
<dbReference type="Bgee" id="ENSLOCG00000004533">
    <property type="expression patterns" value="Expressed in larva and 8 other cell types or tissues"/>
</dbReference>
<dbReference type="OMA" id="DKTICAC"/>
<organism evidence="1 2">
    <name type="scientific">Lepisosteus oculatus</name>
    <name type="common">Spotted gar</name>
    <dbReference type="NCBI Taxonomy" id="7918"/>
    <lineage>
        <taxon>Eukaryota</taxon>
        <taxon>Metazoa</taxon>
        <taxon>Chordata</taxon>
        <taxon>Craniata</taxon>
        <taxon>Vertebrata</taxon>
        <taxon>Euteleostomi</taxon>
        <taxon>Actinopterygii</taxon>
        <taxon>Neopterygii</taxon>
        <taxon>Holostei</taxon>
        <taxon>Semionotiformes</taxon>
        <taxon>Lepisosteidae</taxon>
        <taxon>Lepisosteus</taxon>
    </lineage>
</organism>
<evidence type="ECO:0000313" key="2">
    <source>
        <dbReference type="Proteomes" id="UP000018468"/>
    </source>
</evidence>